<evidence type="ECO:0000313" key="4">
    <source>
        <dbReference type="Proteomes" id="UP000714275"/>
    </source>
</evidence>
<comment type="caution">
    <text evidence="3">The sequence shown here is derived from an EMBL/GenBank/DDBJ whole genome shotgun (WGS) entry which is preliminary data.</text>
</comment>
<dbReference type="OrthoDB" id="2645170at2759"/>
<feature type="transmembrane region" description="Helical" evidence="1">
    <location>
        <begin position="92"/>
        <end position="110"/>
    </location>
</feature>
<feature type="transmembrane region" description="Helical" evidence="1">
    <location>
        <begin position="17"/>
        <end position="34"/>
    </location>
</feature>
<evidence type="ECO:0000256" key="1">
    <source>
        <dbReference type="SAM" id="Phobius"/>
    </source>
</evidence>
<feature type="transmembrane region" description="Helical" evidence="1">
    <location>
        <begin position="54"/>
        <end position="72"/>
    </location>
</feature>
<organism evidence="3 4">
    <name type="scientific">Suillus placidus</name>
    <dbReference type="NCBI Taxonomy" id="48579"/>
    <lineage>
        <taxon>Eukaryota</taxon>
        <taxon>Fungi</taxon>
        <taxon>Dikarya</taxon>
        <taxon>Basidiomycota</taxon>
        <taxon>Agaricomycotina</taxon>
        <taxon>Agaricomycetes</taxon>
        <taxon>Agaricomycetidae</taxon>
        <taxon>Boletales</taxon>
        <taxon>Suillineae</taxon>
        <taxon>Suillaceae</taxon>
        <taxon>Suillus</taxon>
    </lineage>
</organism>
<keyword evidence="1" id="KW-0812">Transmembrane</keyword>
<keyword evidence="1" id="KW-1133">Transmembrane helix</keyword>
<protein>
    <recommendedName>
        <fullName evidence="2">DUF6533 domain-containing protein</fullName>
    </recommendedName>
</protein>
<evidence type="ECO:0000259" key="2">
    <source>
        <dbReference type="Pfam" id="PF20151"/>
    </source>
</evidence>
<sequence>MSVPSTFGLQLSKYTNALFYSKVAASAILIYDYFVTSHSEVQWAWGRKWGIIRITFTVSRYAPFAGALMTSYSAVKTWNTDCTPFNDAVNGIHFLGIIGSEGLLIARVYAFSGNKKAYLIILLSFGLVILVAAVILSAAPINFNIPVAPRCVLEGARSSALPYVLLMFFEIVLMITTAFLRYRYYFGFHDTLIRSIYRDGLLYMFCITMMSTVNVIVIAVLPLSYSEMLNTPQIVVHSVLASRILFNLQANREQPAFPTYLSTSPPEMQSLPDGSQACYEGRETFTHAGQPDQA</sequence>
<dbReference type="InterPro" id="IPR045340">
    <property type="entry name" value="DUF6533"/>
</dbReference>
<feature type="transmembrane region" description="Helical" evidence="1">
    <location>
        <begin position="117"/>
        <end position="141"/>
    </location>
</feature>
<dbReference type="Proteomes" id="UP000714275">
    <property type="component" value="Unassembled WGS sequence"/>
</dbReference>
<dbReference type="Pfam" id="PF20151">
    <property type="entry name" value="DUF6533"/>
    <property type="match status" value="1"/>
</dbReference>
<gene>
    <name evidence="3" type="ORF">EV702DRAFT_1193385</name>
</gene>
<reference evidence="3" key="1">
    <citation type="journal article" date="2020" name="New Phytol.">
        <title>Comparative genomics reveals dynamic genome evolution in host specialist ectomycorrhizal fungi.</title>
        <authorList>
            <person name="Lofgren L.A."/>
            <person name="Nguyen N.H."/>
            <person name="Vilgalys R."/>
            <person name="Ruytinx J."/>
            <person name="Liao H.L."/>
            <person name="Branco S."/>
            <person name="Kuo A."/>
            <person name="LaButti K."/>
            <person name="Lipzen A."/>
            <person name="Andreopoulos W."/>
            <person name="Pangilinan J."/>
            <person name="Riley R."/>
            <person name="Hundley H."/>
            <person name="Na H."/>
            <person name="Barry K."/>
            <person name="Grigoriev I.V."/>
            <person name="Stajich J.E."/>
            <person name="Kennedy P.G."/>
        </authorList>
    </citation>
    <scope>NUCLEOTIDE SEQUENCE</scope>
    <source>
        <strain evidence="3">DOB743</strain>
    </source>
</reference>
<feature type="transmembrane region" description="Helical" evidence="1">
    <location>
        <begin position="201"/>
        <end position="225"/>
    </location>
</feature>
<feature type="transmembrane region" description="Helical" evidence="1">
    <location>
        <begin position="161"/>
        <end position="180"/>
    </location>
</feature>
<evidence type="ECO:0000313" key="3">
    <source>
        <dbReference type="EMBL" id="KAG1781203.1"/>
    </source>
</evidence>
<keyword evidence="4" id="KW-1185">Reference proteome</keyword>
<proteinExistence type="predicted"/>
<accession>A0A9P7D6U0</accession>
<dbReference type="EMBL" id="JABBWD010000006">
    <property type="protein sequence ID" value="KAG1781203.1"/>
    <property type="molecule type" value="Genomic_DNA"/>
</dbReference>
<keyword evidence="1" id="KW-0472">Membrane</keyword>
<feature type="domain" description="DUF6533" evidence="2">
    <location>
        <begin position="20"/>
        <end position="64"/>
    </location>
</feature>
<name>A0A9P7D6U0_9AGAM</name>
<dbReference type="AlphaFoldDB" id="A0A9P7D6U0"/>